<dbReference type="EMBL" id="JANGCH010000017">
    <property type="protein sequence ID" value="MCQ5122514.1"/>
    <property type="molecule type" value="Genomic_DNA"/>
</dbReference>
<evidence type="ECO:0000256" key="10">
    <source>
        <dbReference type="HAMAP-Rule" id="MF_00185"/>
    </source>
</evidence>
<feature type="site" description="Interaction with substrate tRNA" evidence="10">
    <location>
        <position position="126"/>
    </location>
</feature>
<evidence type="ECO:0000313" key="14">
    <source>
        <dbReference type="EMBL" id="MCQ5122514.1"/>
    </source>
</evidence>
<protein>
    <recommendedName>
        <fullName evidence="10">tRNA dimethylallyltransferase</fullName>
        <ecNumber evidence="10">2.5.1.75</ecNumber>
    </recommendedName>
    <alternativeName>
        <fullName evidence="10">Dimethylallyl diphosphate:tRNA dimethylallyltransferase</fullName>
        <shortName evidence="10">DMAPP:tRNA dimethylallyltransferase</shortName>
        <shortName evidence="10">DMATase</shortName>
    </alternativeName>
    <alternativeName>
        <fullName evidence="10">Isopentenyl-diphosphate:tRNA isopentenyltransferase</fullName>
        <shortName evidence="10">IPP transferase</shortName>
        <shortName evidence="10">IPPT</shortName>
        <shortName evidence="10">IPTase</shortName>
    </alternativeName>
</protein>
<comment type="caution">
    <text evidence="14">The sequence shown here is derived from an EMBL/GenBank/DDBJ whole genome shotgun (WGS) entry which is preliminary data.</text>
</comment>
<evidence type="ECO:0000256" key="1">
    <source>
        <dbReference type="ARBA" id="ARBA00001946"/>
    </source>
</evidence>
<comment type="catalytic activity">
    <reaction evidence="9 10 11">
        <text>adenosine(37) in tRNA + dimethylallyl diphosphate = N(6)-dimethylallyladenosine(37) in tRNA + diphosphate</text>
        <dbReference type="Rhea" id="RHEA:26482"/>
        <dbReference type="Rhea" id="RHEA-COMP:10162"/>
        <dbReference type="Rhea" id="RHEA-COMP:10375"/>
        <dbReference type="ChEBI" id="CHEBI:33019"/>
        <dbReference type="ChEBI" id="CHEBI:57623"/>
        <dbReference type="ChEBI" id="CHEBI:74411"/>
        <dbReference type="ChEBI" id="CHEBI:74415"/>
        <dbReference type="EC" id="2.5.1.75"/>
    </reaction>
</comment>
<dbReference type="InterPro" id="IPR039657">
    <property type="entry name" value="Dimethylallyltransferase"/>
</dbReference>
<dbReference type="EC" id="2.5.1.75" evidence="10"/>
<evidence type="ECO:0000256" key="13">
    <source>
        <dbReference type="RuleBase" id="RU003785"/>
    </source>
</evidence>
<dbReference type="Gene3D" id="1.10.20.140">
    <property type="match status" value="1"/>
</dbReference>
<evidence type="ECO:0000256" key="4">
    <source>
        <dbReference type="ARBA" id="ARBA00022679"/>
    </source>
</evidence>
<comment type="similarity">
    <text evidence="3 10 13">Belongs to the IPP transferase family.</text>
</comment>
<keyword evidence="7 10" id="KW-0067">ATP-binding</keyword>
<evidence type="ECO:0000256" key="12">
    <source>
        <dbReference type="RuleBase" id="RU003784"/>
    </source>
</evidence>
<dbReference type="RefSeq" id="WP_256198261.1">
    <property type="nucleotide sequence ID" value="NZ_JANGCH010000017.1"/>
</dbReference>
<dbReference type="Pfam" id="PF01715">
    <property type="entry name" value="IPPT"/>
    <property type="match status" value="1"/>
</dbReference>
<dbReference type="SUPFAM" id="SSF52540">
    <property type="entry name" value="P-loop containing nucleoside triphosphate hydrolases"/>
    <property type="match status" value="2"/>
</dbReference>
<dbReference type="GO" id="GO:0052381">
    <property type="term" value="F:tRNA dimethylallyltransferase activity"/>
    <property type="evidence" value="ECO:0007669"/>
    <property type="project" value="UniProtKB-EC"/>
</dbReference>
<sequence length="305" mass="35218">MEKKGKIVTVVGTNASGKSDLAVYLAKKYNGEIISADSRQIYRGYDLGTGKLSKAEMQGVVHHMIDILDSNELFSVADFQARAYACIDDILRRGKLPIIAGGTGLYVRSVVKGYTFVKMEPDLELREELEKKTTEELYAQLAEIDEQAAKRNTKENRRRIIRALEKYHVLGKAALQDHYEPRYEALQLGVTWPNAILHERIDVRMKKRFDEGMIEEVKGLMEQGATGAFMEALGLEYRHIYYYLSGRYQSKEELYTELSRAIKRFAKQQKTWFRKDHDIIWLDMEQDYKAQAEAQIEAFLHDSDK</sequence>
<dbReference type="Gene3D" id="3.40.50.300">
    <property type="entry name" value="P-loop containing nucleotide triphosphate hydrolases"/>
    <property type="match status" value="1"/>
</dbReference>
<proteinExistence type="inferred from homology"/>
<evidence type="ECO:0000256" key="8">
    <source>
        <dbReference type="ARBA" id="ARBA00022842"/>
    </source>
</evidence>
<gene>
    <name evidence="10 14" type="primary">miaA</name>
    <name evidence="14" type="ORF">NE663_09620</name>
</gene>
<evidence type="ECO:0000256" key="6">
    <source>
        <dbReference type="ARBA" id="ARBA00022741"/>
    </source>
</evidence>
<feature type="region of interest" description="Interaction with substrate tRNA" evidence="10">
    <location>
        <begin position="37"/>
        <end position="40"/>
    </location>
</feature>
<keyword evidence="15" id="KW-1185">Reference proteome</keyword>
<evidence type="ECO:0000256" key="9">
    <source>
        <dbReference type="ARBA" id="ARBA00049563"/>
    </source>
</evidence>
<dbReference type="PANTHER" id="PTHR11088">
    <property type="entry name" value="TRNA DIMETHYLALLYLTRANSFERASE"/>
    <property type="match status" value="1"/>
</dbReference>
<accession>A0ABT1SMT0</accession>
<keyword evidence="6 10" id="KW-0547">Nucleotide-binding</keyword>
<keyword evidence="4 10" id="KW-0808">Transferase</keyword>
<evidence type="ECO:0000256" key="2">
    <source>
        <dbReference type="ARBA" id="ARBA00003213"/>
    </source>
</evidence>
<comment type="function">
    <text evidence="2 10 12">Catalyzes the transfer of a dimethylallyl group onto the adenine at position 37 in tRNAs that read codons beginning with uridine, leading to the formation of N6-(dimethylallyl)adenosine (i(6)A).</text>
</comment>
<reference evidence="14 15" key="1">
    <citation type="submission" date="2022-06" db="EMBL/GenBank/DDBJ databases">
        <title>Isolation of gut microbiota from human fecal samples.</title>
        <authorList>
            <person name="Pamer E.G."/>
            <person name="Barat B."/>
            <person name="Waligurski E."/>
            <person name="Medina S."/>
            <person name="Paddock L."/>
            <person name="Mostad J."/>
        </authorList>
    </citation>
    <scope>NUCLEOTIDE SEQUENCE [LARGE SCALE GENOMIC DNA]</scope>
    <source>
        <strain evidence="14 15">DFI.6.1</strain>
    </source>
</reference>
<comment type="cofactor">
    <cofactor evidence="1 10">
        <name>Mg(2+)</name>
        <dbReference type="ChEBI" id="CHEBI:18420"/>
    </cofactor>
</comment>
<evidence type="ECO:0000256" key="3">
    <source>
        <dbReference type="ARBA" id="ARBA00005842"/>
    </source>
</evidence>
<feature type="binding site" evidence="10">
    <location>
        <begin position="12"/>
        <end position="19"/>
    </location>
    <ligand>
        <name>ATP</name>
        <dbReference type="ChEBI" id="CHEBI:30616"/>
    </ligand>
</feature>
<comment type="caution">
    <text evidence="10">Lacks conserved residue(s) required for the propagation of feature annotation.</text>
</comment>
<dbReference type="PANTHER" id="PTHR11088:SF60">
    <property type="entry name" value="TRNA DIMETHYLALLYLTRANSFERASE"/>
    <property type="match status" value="1"/>
</dbReference>
<dbReference type="InterPro" id="IPR027417">
    <property type="entry name" value="P-loop_NTPase"/>
</dbReference>
<evidence type="ECO:0000256" key="5">
    <source>
        <dbReference type="ARBA" id="ARBA00022694"/>
    </source>
</evidence>
<comment type="subunit">
    <text evidence="10">Monomer.</text>
</comment>
<keyword evidence="5 10" id="KW-0819">tRNA processing</keyword>
<keyword evidence="8 10" id="KW-0460">Magnesium</keyword>
<evidence type="ECO:0000313" key="15">
    <source>
        <dbReference type="Proteomes" id="UP001524435"/>
    </source>
</evidence>
<dbReference type="HAMAP" id="MF_00185">
    <property type="entry name" value="IPP_trans"/>
    <property type="match status" value="1"/>
</dbReference>
<name>A0ABT1SMT0_9FIRM</name>
<feature type="site" description="Interaction with substrate tRNA" evidence="10">
    <location>
        <position position="103"/>
    </location>
</feature>
<evidence type="ECO:0000256" key="11">
    <source>
        <dbReference type="RuleBase" id="RU003783"/>
    </source>
</evidence>
<evidence type="ECO:0000256" key="7">
    <source>
        <dbReference type="ARBA" id="ARBA00022840"/>
    </source>
</evidence>
<dbReference type="NCBIfam" id="TIGR00174">
    <property type="entry name" value="miaA"/>
    <property type="match status" value="1"/>
</dbReference>
<dbReference type="InterPro" id="IPR018022">
    <property type="entry name" value="IPT"/>
</dbReference>
<organism evidence="14 15">
    <name type="scientific">Massilicoli timonensis</name>
    <dbReference type="NCBI Taxonomy" id="2015901"/>
    <lineage>
        <taxon>Bacteria</taxon>
        <taxon>Bacillati</taxon>
        <taxon>Bacillota</taxon>
        <taxon>Erysipelotrichia</taxon>
        <taxon>Erysipelotrichales</taxon>
        <taxon>Erysipelotrichaceae</taxon>
        <taxon>Massilicoli</taxon>
    </lineage>
</organism>
<dbReference type="Proteomes" id="UP001524435">
    <property type="component" value="Unassembled WGS sequence"/>
</dbReference>